<dbReference type="AlphaFoldDB" id="A0A7G2EXV2"/>
<evidence type="ECO:0000313" key="1">
    <source>
        <dbReference type="EMBL" id="CAD5327177.1"/>
    </source>
</evidence>
<protein>
    <submittedName>
        <fullName evidence="1">(thale cress) hypothetical protein</fullName>
    </submittedName>
</protein>
<gene>
    <name evidence="1" type="ORF">AT9943_LOCUS14888</name>
</gene>
<name>A0A7G2EXV2_ARATH</name>
<reference evidence="1 2" key="1">
    <citation type="submission" date="2020-09" db="EMBL/GenBank/DDBJ databases">
        <authorList>
            <person name="Ashkenazy H."/>
        </authorList>
    </citation>
    <scope>NUCLEOTIDE SEQUENCE [LARGE SCALE GENOMIC DNA]</scope>
    <source>
        <strain evidence="2">cv. Cdm-0</strain>
    </source>
</reference>
<organism evidence="1 2">
    <name type="scientific">Arabidopsis thaliana</name>
    <name type="common">Mouse-ear cress</name>
    <dbReference type="NCBI Taxonomy" id="3702"/>
    <lineage>
        <taxon>Eukaryota</taxon>
        <taxon>Viridiplantae</taxon>
        <taxon>Streptophyta</taxon>
        <taxon>Embryophyta</taxon>
        <taxon>Tracheophyta</taxon>
        <taxon>Spermatophyta</taxon>
        <taxon>Magnoliopsida</taxon>
        <taxon>eudicotyledons</taxon>
        <taxon>Gunneridae</taxon>
        <taxon>Pentapetalae</taxon>
        <taxon>rosids</taxon>
        <taxon>malvids</taxon>
        <taxon>Brassicales</taxon>
        <taxon>Brassicaceae</taxon>
        <taxon>Camelineae</taxon>
        <taxon>Arabidopsis</taxon>
    </lineage>
</organism>
<sequence>MLLGAASPEWFISKPTSPLEEQSLLEIQAEEIGERQFVSTVEQSDVFFIGKKKVAGAGSTEAKYSFAYEKGGRKIN</sequence>
<proteinExistence type="predicted"/>
<evidence type="ECO:0000313" key="2">
    <source>
        <dbReference type="Proteomes" id="UP000516314"/>
    </source>
</evidence>
<dbReference type="Proteomes" id="UP000516314">
    <property type="component" value="Chromosome 4"/>
</dbReference>
<dbReference type="EMBL" id="LR881469">
    <property type="protein sequence ID" value="CAD5327177.1"/>
    <property type="molecule type" value="Genomic_DNA"/>
</dbReference>
<accession>A0A7G2EXV2</accession>